<accession>A0A672T8S6</accession>
<feature type="transmembrane region" description="Helical" evidence="16">
    <location>
        <begin position="550"/>
        <end position="580"/>
    </location>
</feature>
<evidence type="ECO:0000256" key="8">
    <source>
        <dbReference type="ARBA" id="ARBA00022692"/>
    </source>
</evidence>
<gene>
    <name evidence="17" type="primary">LOC107551912</name>
</gene>
<dbReference type="PANTHER" id="PTHR12385">
    <property type="entry name" value="CHOLINE TRANSPORTER-LIKE (SLC FAMILY 44)"/>
    <property type="match status" value="1"/>
</dbReference>
<evidence type="ECO:0000256" key="6">
    <source>
        <dbReference type="ARBA" id="ARBA00022475"/>
    </source>
</evidence>
<evidence type="ECO:0000256" key="7">
    <source>
        <dbReference type="ARBA" id="ARBA00022553"/>
    </source>
</evidence>
<organism evidence="17 18">
    <name type="scientific">Sinocyclocheilus grahami</name>
    <name type="common">Dianchi golden-line fish</name>
    <name type="synonym">Barbus grahami</name>
    <dbReference type="NCBI Taxonomy" id="75366"/>
    <lineage>
        <taxon>Eukaryota</taxon>
        <taxon>Metazoa</taxon>
        <taxon>Chordata</taxon>
        <taxon>Craniata</taxon>
        <taxon>Vertebrata</taxon>
        <taxon>Euteleostomi</taxon>
        <taxon>Actinopterygii</taxon>
        <taxon>Neopterygii</taxon>
        <taxon>Teleostei</taxon>
        <taxon>Ostariophysi</taxon>
        <taxon>Cypriniformes</taxon>
        <taxon>Cyprinidae</taxon>
        <taxon>Cyprininae</taxon>
        <taxon>Sinocyclocheilus</taxon>
    </lineage>
</organism>
<evidence type="ECO:0000256" key="11">
    <source>
        <dbReference type="ARBA" id="ARBA00023128"/>
    </source>
</evidence>
<keyword evidence="12 16" id="KW-0472">Membrane</keyword>
<keyword evidence="4" id="KW-0813">Transport</keyword>
<evidence type="ECO:0000256" key="14">
    <source>
        <dbReference type="ARBA" id="ARBA00035093"/>
    </source>
</evidence>
<dbReference type="Ensembl" id="ENSSGRT00000118240.1">
    <property type="protein sequence ID" value="ENSSGRP00000111313.1"/>
    <property type="gene ID" value="ENSSGRG00000054704.1"/>
</dbReference>
<evidence type="ECO:0000256" key="15">
    <source>
        <dbReference type="ARBA" id="ARBA00036560"/>
    </source>
</evidence>
<keyword evidence="11" id="KW-0496">Mitochondrion</keyword>
<dbReference type="AlphaFoldDB" id="A0A672T8S6"/>
<reference evidence="17" key="1">
    <citation type="submission" date="2025-08" db="UniProtKB">
        <authorList>
            <consortium name="Ensembl"/>
        </authorList>
    </citation>
    <scope>IDENTIFICATION</scope>
</reference>
<evidence type="ECO:0000256" key="2">
    <source>
        <dbReference type="ARBA" id="ARBA00004651"/>
    </source>
</evidence>
<dbReference type="GO" id="GO:0005741">
    <property type="term" value="C:mitochondrial outer membrane"/>
    <property type="evidence" value="ECO:0007669"/>
    <property type="project" value="UniProtKB-SubCell"/>
</dbReference>
<protein>
    <recommendedName>
        <fullName evidence="16">Choline transporter-like protein</fullName>
    </recommendedName>
</protein>
<comment type="subcellular location">
    <subcellularLocation>
        <location evidence="2 16">Cell membrane</location>
        <topology evidence="2 16">Multi-pass membrane protein</topology>
    </subcellularLocation>
    <subcellularLocation>
        <location evidence="1">Mitochondrion outer membrane</location>
        <topology evidence="1">Multi-pass membrane protein</topology>
    </subcellularLocation>
</comment>
<name>A0A672T8S6_SINGR</name>
<dbReference type="PANTHER" id="PTHR12385:SF34">
    <property type="entry name" value="CHOLINE TRANSPORTER-LIKE PROTEIN 2"/>
    <property type="match status" value="1"/>
</dbReference>
<evidence type="ECO:0000256" key="10">
    <source>
        <dbReference type="ARBA" id="ARBA00022989"/>
    </source>
</evidence>
<comment type="catalytic activity">
    <reaction evidence="15">
        <text>ethanolamine(out) + n H(+)(in) = ethanolamine(in) + n H(+)(out)</text>
        <dbReference type="Rhea" id="RHEA:75467"/>
        <dbReference type="ChEBI" id="CHEBI:15378"/>
        <dbReference type="ChEBI" id="CHEBI:57603"/>
    </reaction>
</comment>
<evidence type="ECO:0000256" key="4">
    <source>
        <dbReference type="ARBA" id="ARBA00022448"/>
    </source>
</evidence>
<keyword evidence="13" id="KW-0325">Glycoprotein</keyword>
<evidence type="ECO:0000256" key="3">
    <source>
        <dbReference type="ARBA" id="ARBA00007168"/>
    </source>
</evidence>
<comment type="function">
    <text evidence="16">Choline transporter.</text>
</comment>
<evidence type="ECO:0000256" key="13">
    <source>
        <dbReference type="ARBA" id="ARBA00023180"/>
    </source>
</evidence>
<feature type="transmembrane region" description="Helical" evidence="16">
    <location>
        <begin position="269"/>
        <end position="293"/>
    </location>
</feature>
<dbReference type="Pfam" id="PF04515">
    <property type="entry name" value="Choline_transpo"/>
    <property type="match status" value="1"/>
</dbReference>
<keyword evidence="18" id="KW-1185">Reference proteome</keyword>
<keyword evidence="10 16" id="KW-1133">Transmembrane helix</keyword>
<feature type="transmembrane region" description="Helical" evidence="16">
    <location>
        <begin position="230"/>
        <end position="249"/>
    </location>
</feature>
<dbReference type="GO" id="GO:0015297">
    <property type="term" value="F:antiporter activity"/>
    <property type="evidence" value="ECO:0007669"/>
    <property type="project" value="UniProtKB-KW"/>
</dbReference>
<evidence type="ECO:0000256" key="9">
    <source>
        <dbReference type="ARBA" id="ARBA00022787"/>
    </source>
</evidence>
<dbReference type="Proteomes" id="UP000472262">
    <property type="component" value="Unassembled WGS sequence"/>
</dbReference>
<comment type="catalytic activity">
    <reaction evidence="14">
        <text>choline(out) + n H(+)(in) = choline(in) + n H(+)(out)</text>
        <dbReference type="Rhea" id="RHEA:75463"/>
        <dbReference type="ChEBI" id="CHEBI:15354"/>
        <dbReference type="ChEBI" id="CHEBI:15378"/>
    </reaction>
</comment>
<feature type="transmembrane region" description="Helical" evidence="16">
    <location>
        <begin position="176"/>
        <end position="197"/>
    </location>
</feature>
<sequence>MHNFNVFTGEPRKFDPTFKGPIYNRGCTDILCCILFILALLGYFAVGILAWSQGDPRKVIYPTDSKGQFCGQVGSPLEKKPLLFYFNIMKCASPLVLLEFQCPTTQICVERCPDKFMTLLKALQNEEDREYYKQFCKEGVDMRKVSSGQETFLKSNAVVEARAVAMRIFEDYTQSWHWILLGLVIAMLVSLIFILLLRCLAGVMVWVMIIMVIIVIGYGKGVYSSQKTLCLHLLFTLNTFIVIPLKRKYIKKIFCFKKLKAIGHVMSSLFYPLLTFALLFLVIAYWAITAVFLSTSSEPVYKVFNTTECMYSRDTCKPETFNSSNVTTECPDAECLFAFYGGETLYHKYLILFQFYNLFLFFWCANFVTALGQVTLAGAFASYYWAFKKPDDIPAYPVFNSLGRALRYHTGSLAFGSLILAIVQVIRVILEYLDQKLKGAQNKCAKFLLSCLKCCFWCLEKCIKFLNRNAYIMVAIYGKNFCTSAKDAFFLLMRNIVRVAVLDKVTDFLLFLGKLLVVGIVGICSFFFFTGKIKIVEDAAPSLNYYWVPILTVVFGAYLIAHGFFSVYAMCVDTLFLCFLEDLERNDGTADRPYFMPERLLSILKKSNEGVKTVD</sequence>
<keyword evidence="5" id="KW-0050">Antiport</keyword>
<evidence type="ECO:0000256" key="1">
    <source>
        <dbReference type="ARBA" id="ARBA00004374"/>
    </source>
</evidence>
<comment type="similarity">
    <text evidence="3 16">Belongs to the CTL (choline transporter-like) family.</text>
</comment>
<keyword evidence="8 16" id="KW-0812">Transmembrane</keyword>
<reference evidence="17" key="2">
    <citation type="submission" date="2025-09" db="UniProtKB">
        <authorList>
            <consortium name="Ensembl"/>
        </authorList>
    </citation>
    <scope>IDENTIFICATION</scope>
</reference>
<feature type="transmembrane region" description="Helical" evidence="16">
    <location>
        <begin position="28"/>
        <end position="51"/>
    </location>
</feature>
<dbReference type="GO" id="GO:0005886">
    <property type="term" value="C:plasma membrane"/>
    <property type="evidence" value="ECO:0007669"/>
    <property type="project" value="UniProtKB-SubCell"/>
</dbReference>
<keyword evidence="7" id="KW-0597">Phosphoprotein</keyword>
<feature type="transmembrane region" description="Helical" evidence="16">
    <location>
        <begin position="358"/>
        <end position="386"/>
    </location>
</feature>
<feature type="transmembrane region" description="Helical" evidence="16">
    <location>
        <begin position="203"/>
        <end position="223"/>
    </location>
</feature>
<proteinExistence type="inferred from homology"/>
<feature type="transmembrane region" description="Helical" evidence="16">
    <location>
        <begin position="508"/>
        <end position="530"/>
    </location>
</feature>
<evidence type="ECO:0000313" key="17">
    <source>
        <dbReference type="Ensembl" id="ENSSGRP00000111313.1"/>
    </source>
</evidence>
<keyword evidence="9" id="KW-1000">Mitochondrion outer membrane</keyword>
<evidence type="ECO:0000256" key="5">
    <source>
        <dbReference type="ARBA" id="ARBA00022449"/>
    </source>
</evidence>
<evidence type="ECO:0000256" key="12">
    <source>
        <dbReference type="ARBA" id="ARBA00023136"/>
    </source>
</evidence>
<keyword evidence="6" id="KW-1003">Cell membrane</keyword>
<dbReference type="InterPro" id="IPR007603">
    <property type="entry name" value="Choline_transptr-like"/>
</dbReference>
<evidence type="ECO:0000313" key="18">
    <source>
        <dbReference type="Proteomes" id="UP000472262"/>
    </source>
</evidence>
<evidence type="ECO:0000256" key="16">
    <source>
        <dbReference type="RuleBase" id="RU368066"/>
    </source>
</evidence>